<evidence type="ECO:0000313" key="2">
    <source>
        <dbReference type="Proteomes" id="UP000027120"/>
    </source>
</evidence>
<name>A0A067EEG2_CITSI</name>
<keyword evidence="2" id="KW-1185">Reference proteome</keyword>
<dbReference type="PANTHER" id="PTHR37610:SF80">
    <property type="entry name" value="RETROTRANSPOSON GAG DOMAIN-CONTAINING PROTEIN"/>
    <property type="match status" value="1"/>
</dbReference>
<reference evidence="1 2" key="1">
    <citation type="submission" date="2014-04" db="EMBL/GenBank/DDBJ databases">
        <authorList>
            <consortium name="International Citrus Genome Consortium"/>
            <person name="Gmitter F."/>
            <person name="Chen C."/>
            <person name="Farmerie W."/>
            <person name="Harkins T."/>
            <person name="Desany B."/>
            <person name="Mohiuddin M."/>
            <person name="Kodira C."/>
            <person name="Borodovsky M."/>
            <person name="Lomsadze A."/>
            <person name="Burns P."/>
            <person name="Jenkins J."/>
            <person name="Prochnik S."/>
            <person name="Shu S."/>
            <person name="Chapman J."/>
            <person name="Pitluck S."/>
            <person name="Schmutz J."/>
            <person name="Rokhsar D."/>
        </authorList>
    </citation>
    <scope>NUCLEOTIDE SEQUENCE</scope>
</reference>
<sequence length="213" mass="25312">MEKFDVSQPIHIILDGHNYVLWAEVMCSFPKGRRLWRYITGTIVQSVQKEDGDAEKFVDRLEEWDSKNHQIITWFYNTSQPSIHLQFGQFDTAKSLWDFLAHRYTTVDLSHQYQLLQTLHQLRQELGQSIDDFHSRMQFLWDQLALSEPKWNDPTNVEKFSSYRDRQRLIQFLMALHNKFKPTRAALLHQTPLPSLDHAIDQLISEETRQANL</sequence>
<organism evidence="1 2">
    <name type="scientific">Citrus sinensis</name>
    <name type="common">Sweet orange</name>
    <name type="synonym">Citrus aurantium var. sinensis</name>
    <dbReference type="NCBI Taxonomy" id="2711"/>
    <lineage>
        <taxon>Eukaryota</taxon>
        <taxon>Viridiplantae</taxon>
        <taxon>Streptophyta</taxon>
        <taxon>Embryophyta</taxon>
        <taxon>Tracheophyta</taxon>
        <taxon>Spermatophyta</taxon>
        <taxon>Magnoliopsida</taxon>
        <taxon>eudicotyledons</taxon>
        <taxon>Gunneridae</taxon>
        <taxon>Pentapetalae</taxon>
        <taxon>rosids</taxon>
        <taxon>malvids</taxon>
        <taxon>Sapindales</taxon>
        <taxon>Rutaceae</taxon>
        <taxon>Aurantioideae</taxon>
        <taxon>Citrus</taxon>
    </lineage>
</organism>
<dbReference type="AlphaFoldDB" id="A0A067EEG2"/>
<evidence type="ECO:0008006" key="3">
    <source>
        <dbReference type="Google" id="ProtNLM"/>
    </source>
</evidence>
<dbReference type="PANTHER" id="PTHR37610">
    <property type="entry name" value="CCHC-TYPE DOMAIN-CONTAINING PROTEIN"/>
    <property type="match status" value="1"/>
</dbReference>
<evidence type="ECO:0000313" key="1">
    <source>
        <dbReference type="EMBL" id="KDO53483.1"/>
    </source>
</evidence>
<protein>
    <recommendedName>
        <fullName evidence="3">Retrotransposon gag domain-containing protein</fullName>
    </recommendedName>
</protein>
<dbReference type="EMBL" id="KK785013">
    <property type="protein sequence ID" value="KDO53483.1"/>
    <property type="molecule type" value="Genomic_DNA"/>
</dbReference>
<accession>A0A067EEG2</accession>
<proteinExistence type="predicted"/>
<gene>
    <name evidence="1" type="ORF">CISIN_1g028119mg</name>
</gene>
<dbReference type="Pfam" id="PF14223">
    <property type="entry name" value="Retrotran_gag_2"/>
    <property type="match status" value="1"/>
</dbReference>
<dbReference type="Proteomes" id="UP000027120">
    <property type="component" value="Unassembled WGS sequence"/>
</dbReference>